<dbReference type="Pfam" id="PF26640">
    <property type="entry name" value="DUF8212"/>
    <property type="match status" value="1"/>
</dbReference>
<keyword evidence="4" id="KW-1185">Reference proteome</keyword>
<dbReference type="Pfam" id="PF06985">
    <property type="entry name" value="HET"/>
    <property type="match status" value="1"/>
</dbReference>
<feature type="domain" description="Heterokaryon incompatibility" evidence="1">
    <location>
        <begin position="21"/>
        <end position="111"/>
    </location>
</feature>
<dbReference type="Proteomes" id="UP001498398">
    <property type="component" value="Unassembled WGS sequence"/>
</dbReference>
<evidence type="ECO:0000259" key="2">
    <source>
        <dbReference type="Pfam" id="PF26640"/>
    </source>
</evidence>
<reference evidence="3 4" key="1">
    <citation type="submission" date="2024-01" db="EMBL/GenBank/DDBJ databases">
        <title>A draft genome for the cacao thread blight pathogen Marasmiellus scandens.</title>
        <authorList>
            <person name="Baruah I.K."/>
            <person name="Leung J."/>
            <person name="Bukari Y."/>
            <person name="Amoako-Attah I."/>
            <person name="Meinhardt L.W."/>
            <person name="Bailey B.A."/>
            <person name="Cohen S.P."/>
        </authorList>
    </citation>
    <scope>NUCLEOTIDE SEQUENCE [LARGE SCALE GENOMIC DNA]</scope>
    <source>
        <strain evidence="3 4">GH-19</strain>
    </source>
</reference>
<evidence type="ECO:0000313" key="4">
    <source>
        <dbReference type="Proteomes" id="UP001498398"/>
    </source>
</evidence>
<accession>A0ABR1IPN2</accession>
<comment type="caution">
    <text evidence="3">The sequence shown here is derived from an EMBL/GenBank/DDBJ whole genome shotgun (WGS) entry which is preliminary data.</text>
</comment>
<evidence type="ECO:0000259" key="1">
    <source>
        <dbReference type="Pfam" id="PF06985"/>
    </source>
</evidence>
<dbReference type="InterPro" id="IPR010730">
    <property type="entry name" value="HET"/>
</dbReference>
<protein>
    <recommendedName>
        <fullName evidence="5">HET-domain-containing protein</fullName>
    </recommendedName>
</protein>
<name>A0ABR1IPN2_9AGAR</name>
<feature type="domain" description="DUF8212" evidence="2">
    <location>
        <begin position="222"/>
        <end position="247"/>
    </location>
</feature>
<sequence>MRLLSTLTLTLHEFATNAPSYAILSHTWGKEEVTFQDIKHLKTAKKRAGYRKIQSACEHARKYGFDFIWIDSCCIDKESSTELSEALNSMYKYYQGAQVCYAHLSDVDSKEDPSPIGSSFRRSKWFTRGWTLQELLAPSVVVFLGTDWLEIGSKTSLRNVITAVTGIPPRVLLRNDYSNISIAQKMSWAAWRETTREEDQAYSLMGMFGVNMPPIYGEGGERAFLRLQQEIIRSSNDRSIFAWSVQSDKTDEYDGRGLLARSPSEFRASGEVTVSDVGEVDERSSYSMTNNGLHIYLPFSDSEDQNEPHLAFLHCRSEKTGEHLAIWLKRERGRQYVRCRANELVLKQSTLPLDEMREIFVKEVDTALRGLVGVALPILPTRYVVKKLSSSRQFVCDKLIFSTEDPLHQSSLEELESKNGWLVTIQNSTSDGFALKFRTDRDVFIALVGIKDGAAFANVITGPNCASLDNILGPYHCYGGQDCRYQDRIMKSLPGGGIVRLVLQNTDKPEAKILELSIVAESEGLLPGGVVKDSRSPDFGFMIDAIGTYQLEVIDVYPPDFFMNPRQWNSKFFMSIDLNEPCPCRLIAFRISGLDDSSGFGVVFGIEGSEAWVNTFKDCSNLSASFKSRYERRILATEQRLMIEDKINTQEEFCVTITVGRRKTVQDGSHWAQVRVEKVEKGALEEDFGRGFINGSKDTLSSSSITFKM</sequence>
<dbReference type="InterPro" id="IPR058525">
    <property type="entry name" value="DUF8212"/>
</dbReference>
<dbReference type="PANTHER" id="PTHR10622:SF10">
    <property type="entry name" value="HET DOMAIN-CONTAINING PROTEIN"/>
    <property type="match status" value="1"/>
</dbReference>
<proteinExistence type="predicted"/>
<gene>
    <name evidence="3" type="ORF">VKT23_019779</name>
</gene>
<dbReference type="PANTHER" id="PTHR10622">
    <property type="entry name" value="HET DOMAIN-CONTAINING PROTEIN"/>
    <property type="match status" value="1"/>
</dbReference>
<organism evidence="3 4">
    <name type="scientific">Marasmiellus scandens</name>
    <dbReference type="NCBI Taxonomy" id="2682957"/>
    <lineage>
        <taxon>Eukaryota</taxon>
        <taxon>Fungi</taxon>
        <taxon>Dikarya</taxon>
        <taxon>Basidiomycota</taxon>
        <taxon>Agaricomycotina</taxon>
        <taxon>Agaricomycetes</taxon>
        <taxon>Agaricomycetidae</taxon>
        <taxon>Agaricales</taxon>
        <taxon>Marasmiineae</taxon>
        <taxon>Omphalotaceae</taxon>
        <taxon>Marasmiellus</taxon>
    </lineage>
</organism>
<evidence type="ECO:0000313" key="3">
    <source>
        <dbReference type="EMBL" id="KAK7435210.1"/>
    </source>
</evidence>
<dbReference type="EMBL" id="JBANRG010000110">
    <property type="protein sequence ID" value="KAK7435210.1"/>
    <property type="molecule type" value="Genomic_DNA"/>
</dbReference>
<evidence type="ECO:0008006" key="5">
    <source>
        <dbReference type="Google" id="ProtNLM"/>
    </source>
</evidence>